<dbReference type="PANTHER" id="PTHR39639">
    <property type="entry name" value="CHROMOSOME 16, WHOLE GENOME SHOTGUN SEQUENCE"/>
    <property type="match status" value="1"/>
</dbReference>
<reference evidence="2 3" key="1">
    <citation type="submission" date="2019-07" db="EMBL/GenBank/DDBJ databases">
        <title>Luteimonas sp. YD-1 nov., isolated from acidic soil.</title>
        <authorList>
            <person name="Zhou J."/>
        </authorList>
    </citation>
    <scope>NUCLEOTIDE SEQUENCE [LARGE SCALE GENOMIC DNA]</scope>
    <source>
        <strain evidence="2 3">YD-1</strain>
    </source>
</reference>
<dbReference type="EMBL" id="VOHE01000001">
    <property type="protein sequence ID" value="TWT21564.1"/>
    <property type="molecule type" value="Genomic_DNA"/>
</dbReference>
<organism evidence="2 3">
    <name type="scientific">Luteimonas wenzhouensis</name>
    <dbReference type="NCBI Taxonomy" id="2599615"/>
    <lineage>
        <taxon>Bacteria</taxon>
        <taxon>Pseudomonadati</taxon>
        <taxon>Pseudomonadota</taxon>
        <taxon>Gammaproteobacteria</taxon>
        <taxon>Lysobacterales</taxon>
        <taxon>Lysobacteraceae</taxon>
        <taxon>Luteimonas</taxon>
    </lineage>
</organism>
<keyword evidence="3" id="KW-1185">Reference proteome</keyword>
<evidence type="ECO:0000313" key="2">
    <source>
        <dbReference type="EMBL" id="TWT21564.1"/>
    </source>
</evidence>
<evidence type="ECO:0000259" key="1">
    <source>
        <dbReference type="Pfam" id="PF03235"/>
    </source>
</evidence>
<accession>A0A5C5U6K5</accession>
<name>A0A5C5U6K5_9GAMM</name>
<sequence>MAQKKAKKGELEAQLSAAQAEVRADGYEMSIGELISIYEKGEIQISPRYQRLFRWSLDQKSKFIESILIGIPIPPIFVFQSSDGKWELVDGLQRVSTLLEFRGVLRGKSGKRQVASKLSGTALMPALEGAAWEGTGALPEPLKLRLQRARIRVEILQTGSSPRSRFELFQRLNTGGSLLTRQEIRTCSVIMADESFQTWLEKLSSNKDFLDCTKLTPSAKERQRGVELVIKYLVFNLVEYKAEWDLHDYLDEGVVSLALDKKFDRVAEEKKFKDVFNLINKALGQKAFRRESSGRIVGSFSDAAFEALAIGVRANLAAIAKKPGTLVAKVADMWSDDAFKKNTGAGVRGTTRIVKIVPFARAHFK</sequence>
<feature type="domain" description="GmrSD restriction endonucleases N-terminal" evidence="1">
    <location>
        <begin position="37"/>
        <end position="187"/>
    </location>
</feature>
<protein>
    <submittedName>
        <fullName evidence="2">DUF262 domain-containing protein</fullName>
    </submittedName>
</protein>
<proteinExistence type="predicted"/>
<gene>
    <name evidence="2" type="ORF">FQY79_00010</name>
</gene>
<dbReference type="AlphaFoldDB" id="A0A5C5U6K5"/>
<dbReference type="Pfam" id="PF03235">
    <property type="entry name" value="GmrSD_N"/>
    <property type="match status" value="1"/>
</dbReference>
<dbReference type="OrthoDB" id="9798761at2"/>
<dbReference type="PANTHER" id="PTHR39639:SF1">
    <property type="entry name" value="DUF262 DOMAIN-CONTAINING PROTEIN"/>
    <property type="match status" value="1"/>
</dbReference>
<dbReference type="InterPro" id="IPR004919">
    <property type="entry name" value="GmrSD_N"/>
</dbReference>
<comment type="caution">
    <text evidence="2">The sequence shown here is derived from an EMBL/GenBank/DDBJ whole genome shotgun (WGS) entry which is preliminary data.</text>
</comment>
<evidence type="ECO:0000313" key="3">
    <source>
        <dbReference type="Proteomes" id="UP000315949"/>
    </source>
</evidence>
<dbReference type="Proteomes" id="UP000315949">
    <property type="component" value="Unassembled WGS sequence"/>
</dbReference>
<dbReference type="RefSeq" id="WP_146309582.1">
    <property type="nucleotide sequence ID" value="NZ_VOHE01000001.1"/>
</dbReference>